<dbReference type="EMBL" id="BMAO01036220">
    <property type="protein sequence ID" value="GFR08922.1"/>
    <property type="molecule type" value="Genomic_DNA"/>
</dbReference>
<dbReference type="GO" id="GO:0009408">
    <property type="term" value="P:response to heat"/>
    <property type="evidence" value="ECO:0007669"/>
    <property type="project" value="TreeGrafter"/>
</dbReference>
<name>A0A8X6LHV4_TRICU</name>
<evidence type="ECO:0000313" key="6">
    <source>
        <dbReference type="Proteomes" id="UP000887116"/>
    </source>
</evidence>
<evidence type="ECO:0000256" key="2">
    <source>
        <dbReference type="RuleBase" id="RU003616"/>
    </source>
</evidence>
<sequence>MSDQSSESGFETKLNISDFSPEEVTVHADDRYVTITAEHEERKGDSGYVARHFIRRFLLPENVAADSLNTHLSNDGILTVQAPLKNSVAHKNSPQALRDSAKEPSESHRTPEDTERSAQH</sequence>
<evidence type="ECO:0000256" key="1">
    <source>
        <dbReference type="PROSITE-ProRule" id="PRU00285"/>
    </source>
</evidence>
<organism evidence="5 6">
    <name type="scientific">Trichonephila clavata</name>
    <name type="common">Joro spider</name>
    <name type="synonym">Nephila clavata</name>
    <dbReference type="NCBI Taxonomy" id="2740835"/>
    <lineage>
        <taxon>Eukaryota</taxon>
        <taxon>Metazoa</taxon>
        <taxon>Ecdysozoa</taxon>
        <taxon>Arthropoda</taxon>
        <taxon>Chelicerata</taxon>
        <taxon>Arachnida</taxon>
        <taxon>Araneae</taxon>
        <taxon>Araneomorphae</taxon>
        <taxon>Entelegynae</taxon>
        <taxon>Araneoidea</taxon>
        <taxon>Nephilidae</taxon>
        <taxon>Trichonephila</taxon>
    </lineage>
</organism>
<dbReference type="PANTHER" id="PTHR45640">
    <property type="entry name" value="HEAT SHOCK PROTEIN HSP-12.2-RELATED"/>
    <property type="match status" value="1"/>
</dbReference>
<dbReference type="InterPro" id="IPR001436">
    <property type="entry name" value="Alpha-crystallin/sHSP_animal"/>
</dbReference>
<evidence type="ECO:0000313" key="5">
    <source>
        <dbReference type="EMBL" id="GFR08922.1"/>
    </source>
</evidence>
<dbReference type="Proteomes" id="UP000887116">
    <property type="component" value="Unassembled WGS sequence"/>
</dbReference>
<dbReference type="GO" id="GO:0051082">
    <property type="term" value="F:unfolded protein binding"/>
    <property type="evidence" value="ECO:0007669"/>
    <property type="project" value="TreeGrafter"/>
</dbReference>
<dbReference type="PROSITE" id="PS01031">
    <property type="entry name" value="SHSP"/>
    <property type="match status" value="1"/>
</dbReference>
<dbReference type="Pfam" id="PF00011">
    <property type="entry name" value="HSP20"/>
    <property type="match status" value="1"/>
</dbReference>
<feature type="compositionally biased region" description="Basic and acidic residues" evidence="3">
    <location>
        <begin position="99"/>
        <end position="120"/>
    </location>
</feature>
<dbReference type="OrthoDB" id="6419175at2759"/>
<evidence type="ECO:0000259" key="4">
    <source>
        <dbReference type="PROSITE" id="PS01031"/>
    </source>
</evidence>
<dbReference type="AlphaFoldDB" id="A0A8X6LHV4"/>
<dbReference type="GO" id="GO:0005737">
    <property type="term" value="C:cytoplasm"/>
    <property type="evidence" value="ECO:0007669"/>
    <property type="project" value="TreeGrafter"/>
</dbReference>
<feature type="region of interest" description="Disordered" evidence="3">
    <location>
        <begin position="86"/>
        <end position="120"/>
    </location>
</feature>
<dbReference type="InterPro" id="IPR008978">
    <property type="entry name" value="HSP20-like_chaperone"/>
</dbReference>
<keyword evidence="6" id="KW-1185">Reference proteome</keyword>
<dbReference type="SUPFAM" id="SSF49764">
    <property type="entry name" value="HSP20-like chaperones"/>
    <property type="match status" value="1"/>
</dbReference>
<dbReference type="GO" id="GO:0042026">
    <property type="term" value="P:protein refolding"/>
    <property type="evidence" value="ECO:0007669"/>
    <property type="project" value="TreeGrafter"/>
</dbReference>
<proteinExistence type="inferred from homology"/>
<feature type="domain" description="SHSP" evidence="4">
    <location>
        <begin position="1"/>
        <end position="100"/>
    </location>
</feature>
<dbReference type="Gene3D" id="2.60.40.790">
    <property type="match status" value="1"/>
</dbReference>
<dbReference type="PANTHER" id="PTHR45640:SF26">
    <property type="entry name" value="RE23625P"/>
    <property type="match status" value="1"/>
</dbReference>
<comment type="caution">
    <text evidence="5">The sequence shown here is derived from an EMBL/GenBank/DDBJ whole genome shotgun (WGS) entry which is preliminary data.</text>
</comment>
<comment type="similarity">
    <text evidence="1 2">Belongs to the small heat shock protein (HSP20) family.</text>
</comment>
<evidence type="ECO:0000256" key="3">
    <source>
        <dbReference type="SAM" id="MobiDB-lite"/>
    </source>
</evidence>
<accession>A0A8X6LHV4</accession>
<protein>
    <submittedName>
        <fullName evidence="5">Protein lethal(2)essential for life</fullName>
    </submittedName>
</protein>
<dbReference type="CDD" id="cd06526">
    <property type="entry name" value="metazoan_ACD"/>
    <property type="match status" value="1"/>
</dbReference>
<gene>
    <name evidence="5" type="primary">l(2)efl_3</name>
    <name evidence="5" type="ORF">TNCT_458221</name>
</gene>
<dbReference type="GO" id="GO:0005634">
    <property type="term" value="C:nucleus"/>
    <property type="evidence" value="ECO:0007669"/>
    <property type="project" value="TreeGrafter"/>
</dbReference>
<dbReference type="PRINTS" id="PR00299">
    <property type="entry name" value="ACRYSTALLIN"/>
</dbReference>
<dbReference type="InterPro" id="IPR002068">
    <property type="entry name" value="A-crystallin/Hsp20_dom"/>
</dbReference>
<reference evidence="5" key="1">
    <citation type="submission" date="2020-07" db="EMBL/GenBank/DDBJ databases">
        <title>Multicomponent nature underlies the extraordinary mechanical properties of spider dragline silk.</title>
        <authorList>
            <person name="Kono N."/>
            <person name="Nakamura H."/>
            <person name="Mori M."/>
            <person name="Yoshida Y."/>
            <person name="Ohtoshi R."/>
            <person name="Malay A.D."/>
            <person name="Moran D.A.P."/>
            <person name="Tomita M."/>
            <person name="Numata K."/>
            <person name="Arakawa K."/>
        </authorList>
    </citation>
    <scope>NUCLEOTIDE SEQUENCE</scope>
</reference>